<dbReference type="CDD" id="cd06170">
    <property type="entry name" value="LuxR_C_like"/>
    <property type="match status" value="1"/>
</dbReference>
<evidence type="ECO:0000256" key="2">
    <source>
        <dbReference type="ARBA" id="ARBA00023125"/>
    </source>
</evidence>
<dbReference type="SUPFAM" id="SSF46894">
    <property type="entry name" value="C-terminal effector domain of the bipartite response regulators"/>
    <property type="match status" value="1"/>
</dbReference>
<dbReference type="SMART" id="SM00421">
    <property type="entry name" value="HTH_LUXR"/>
    <property type="match status" value="1"/>
</dbReference>
<dbReference type="PANTHER" id="PTHR44688:SF16">
    <property type="entry name" value="DNA-BINDING TRANSCRIPTIONAL ACTIVATOR DEVR_DOSR"/>
    <property type="match status" value="1"/>
</dbReference>
<dbReference type="PRINTS" id="PR00038">
    <property type="entry name" value="HTHLUXR"/>
</dbReference>
<proteinExistence type="predicted"/>
<feature type="domain" description="HTH luxR-type" evidence="4">
    <location>
        <begin position="291"/>
        <end position="356"/>
    </location>
</feature>
<keyword evidence="2" id="KW-0238">DNA-binding</keyword>
<sequence>MKTIRQLNHIKQQIIRFGAVSDSSHSYRTSLLSILRDAVPFDAACCTHVDPRTLLSTGAVTEDNVESIHHHLFQIEYGEDDINPYEQMVHSKVHVATLYEATEGQPDLSARYQKVLSPAGFEDELRAVLVHGDACWGYLTLYRKSGQPVFSREDCEWIALLLPEIAARMRAFSLELPERNQTWLEEDYGSGIAVLSDQLVLLSSNPTADRWLEKLRSLEKIDHHILPRPIRAVSTQAINSPSESSGMAKSCIRMSEGPYLVIRASRLHAYDGQTQIAISFEPARPADMLPIIAEAYDLTKREQHLLEGVIRGLSTKELAAELHISAYTVQDHLKSIFAKAGVSSRRELIWHLHSRYSISEK</sequence>
<dbReference type="Pfam" id="PF00196">
    <property type="entry name" value="GerE"/>
    <property type="match status" value="1"/>
</dbReference>
<dbReference type="PANTHER" id="PTHR44688">
    <property type="entry name" value="DNA-BINDING TRANSCRIPTIONAL ACTIVATOR DEVR_DOSR"/>
    <property type="match status" value="1"/>
</dbReference>
<accession>A0A1R0WUD1</accession>
<dbReference type="GO" id="GO:0006355">
    <property type="term" value="P:regulation of DNA-templated transcription"/>
    <property type="evidence" value="ECO:0007669"/>
    <property type="project" value="InterPro"/>
</dbReference>
<dbReference type="InterPro" id="IPR016032">
    <property type="entry name" value="Sig_transdc_resp-reg_C-effctor"/>
</dbReference>
<reference evidence="5 6" key="1">
    <citation type="submission" date="2016-10" db="EMBL/GenBank/DDBJ databases">
        <title>Paenibacillus species isolates.</title>
        <authorList>
            <person name="Beno S.M."/>
        </authorList>
    </citation>
    <scope>NUCLEOTIDE SEQUENCE [LARGE SCALE GENOMIC DNA]</scope>
    <source>
        <strain evidence="5 6">FSL H7-0604</strain>
    </source>
</reference>
<dbReference type="InterPro" id="IPR036388">
    <property type="entry name" value="WH-like_DNA-bd_sf"/>
</dbReference>
<comment type="caution">
    <text evidence="5">The sequence shown here is derived from an EMBL/GenBank/DDBJ whole genome shotgun (WGS) entry which is preliminary data.</text>
</comment>
<evidence type="ECO:0000313" key="5">
    <source>
        <dbReference type="EMBL" id="OMD21502.1"/>
    </source>
</evidence>
<evidence type="ECO:0000256" key="1">
    <source>
        <dbReference type="ARBA" id="ARBA00023015"/>
    </source>
</evidence>
<evidence type="ECO:0000259" key="4">
    <source>
        <dbReference type="PROSITE" id="PS50043"/>
    </source>
</evidence>
<name>A0A1R0WUD1_9BACL</name>
<dbReference type="GO" id="GO:0003677">
    <property type="term" value="F:DNA binding"/>
    <property type="evidence" value="ECO:0007669"/>
    <property type="project" value="UniProtKB-KW"/>
</dbReference>
<dbReference type="Proteomes" id="UP000187465">
    <property type="component" value="Unassembled WGS sequence"/>
</dbReference>
<evidence type="ECO:0000313" key="6">
    <source>
        <dbReference type="Proteomes" id="UP000187465"/>
    </source>
</evidence>
<dbReference type="Gene3D" id="1.10.10.10">
    <property type="entry name" value="Winged helix-like DNA-binding domain superfamily/Winged helix DNA-binding domain"/>
    <property type="match status" value="1"/>
</dbReference>
<dbReference type="EMBL" id="MKQP01000078">
    <property type="protein sequence ID" value="OMD21502.1"/>
    <property type="molecule type" value="Genomic_DNA"/>
</dbReference>
<dbReference type="InterPro" id="IPR000792">
    <property type="entry name" value="Tscrpt_reg_LuxR_C"/>
</dbReference>
<organism evidence="5 6">
    <name type="scientific">Paenibacillus odorifer</name>
    <dbReference type="NCBI Taxonomy" id="189426"/>
    <lineage>
        <taxon>Bacteria</taxon>
        <taxon>Bacillati</taxon>
        <taxon>Bacillota</taxon>
        <taxon>Bacilli</taxon>
        <taxon>Bacillales</taxon>
        <taxon>Paenibacillaceae</taxon>
        <taxon>Paenibacillus</taxon>
    </lineage>
</organism>
<gene>
    <name evidence="5" type="ORF">BJP51_07715</name>
</gene>
<keyword evidence="1" id="KW-0805">Transcription regulation</keyword>
<keyword evidence="3" id="KW-0804">Transcription</keyword>
<protein>
    <submittedName>
        <fullName evidence="5">Helix-turn-helix transcriptional regulator</fullName>
    </submittedName>
</protein>
<dbReference type="RefSeq" id="WP_036677956.1">
    <property type="nucleotide sequence ID" value="NZ_MKQP01000078.1"/>
</dbReference>
<dbReference type="PROSITE" id="PS50043">
    <property type="entry name" value="HTH_LUXR_2"/>
    <property type="match status" value="1"/>
</dbReference>
<evidence type="ECO:0000256" key="3">
    <source>
        <dbReference type="ARBA" id="ARBA00023163"/>
    </source>
</evidence>
<dbReference type="AlphaFoldDB" id="A0A1R0WUD1"/>